<reference evidence="2 3" key="1">
    <citation type="submission" date="2020-04" db="EMBL/GenBank/DDBJ databases">
        <title>Description of novel Gluconacetobacter.</title>
        <authorList>
            <person name="Sombolestani A."/>
        </authorList>
    </citation>
    <scope>NUCLEOTIDE SEQUENCE [LARGE SCALE GENOMIC DNA]</scope>
    <source>
        <strain evidence="2 3">LMG 21312</strain>
    </source>
</reference>
<dbReference type="EMBL" id="JABEQH010000005">
    <property type="protein sequence ID" value="MBB2175288.1"/>
    <property type="molecule type" value="Genomic_DNA"/>
</dbReference>
<accession>A0A7W4P4P0</accession>
<dbReference type="Proteomes" id="UP000561066">
    <property type="component" value="Unassembled WGS sequence"/>
</dbReference>
<evidence type="ECO:0000313" key="2">
    <source>
        <dbReference type="EMBL" id="MBB2175288.1"/>
    </source>
</evidence>
<feature type="transmembrane region" description="Helical" evidence="1">
    <location>
        <begin position="95"/>
        <end position="113"/>
    </location>
</feature>
<dbReference type="RefSeq" id="WP_182941925.1">
    <property type="nucleotide sequence ID" value="NZ_JABEQH010000005.1"/>
</dbReference>
<evidence type="ECO:0000313" key="3">
    <source>
        <dbReference type="Proteomes" id="UP000561066"/>
    </source>
</evidence>
<keyword evidence="3" id="KW-1185">Reference proteome</keyword>
<comment type="caution">
    <text evidence="2">The sequence shown here is derived from an EMBL/GenBank/DDBJ whole genome shotgun (WGS) entry which is preliminary data.</text>
</comment>
<keyword evidence="1" id="KW-1133">Transmembrane helix</keyword>
<name>A0A7W4P4P0_9PROT</name>
<gene>
    <name evidence="2" type="ORF">HLH21_05020</name>
</gene>
<keyword evidence="1" id="KW-0812">Transmembrane</keyword>
<keyword evidence="1" id="KW-0472">Membrane</keyword>
<proteinExistence type="predicted"/>
<organism evidence="2 3">
    <name type="scientific">Gluconacetobacter johannae</name>
    <dbReference type="NCBI Taxonomy" id="112140"/>
    <lineage>
        <taxon>Bacteria</taxon>
        <taxon>Pseudomonadati</taxon>
        <taxon>Pseudomonadota</taxon>
        <taxon>Alphaproteobacteria</taxon>
        <taxon>Acetobacterales</taxon>
        <taxon>Acetobacteraceae</taxon>
        <taxon>Gluconacetobacter</taxon>
    </lineage>
</organism>
<sequence>MMIYNGLNRFGLLLYFSCQRTEKHRAASFQDDLAAPSEWEPEVMRDAGRTAKTCRSDCGLPHECGRMIALNLCPVANRDLEAAATDAPFRARDHWLWPIISMTALLVALVASADDLLHHMTP</sequence>
<protein>
    <submittedName>
        <fullName evidence="2">Uncharacterized protein</fullName>
    </submittedName>
</protein>
<evidence type="ECO:0000256" key="1">
    <source>
        <dbReference type="SAM" id="Phobius"/>
    </source>
</evidence>
<dbReference type="AlphaFoldDB" id="A0A7W4P4P0"/>